<feature type="binding site" evidence="9">
    <location>
        <position position="244"/>
    </location>
    <ligand>
        <name>IMP</name>
        <dbReference type="ChEBI" id="CHEBI:58053"/>
        <note>ligand shared between dimeric partners</note>
    </ligand>
</feature>
<evidence type="ECO:0000256" key="9">
    <source>
        <dbReference type="HAMAP-Rule" id="MF_03125"/>
    </source>
</evidence>
<dbReference type="GO" id="GO:0046040">
    <property type="term" value="P:IMP metabolic process"/>
    <property type="evidence" value="ECO:0007669"/>
    <property type="project" value="TreeGrafter"/>
</dbReference>
<comment type="subunit">
    <text evidence="1 9">Homodimer.</text>
</comment>
<dbReference type="InterPro" id="IPR042109">
    <property type="entry name" value="Adenylosuccinate_synth_dom1"/>
</dbReference>
<evidence type="ECO:0000313" key="14">
    <source>
        <dbReference type="Proteomes" id="UP000594260"/>
    </source>
</evidence>
<dbReference type="Pfam" id="PF00709">
    <property type="entry name" value="Adenylsucc_synt"/>
    <property type="match status" value="1"/>
</dbReference>
<keyword evidence="3 9" id="KW-0479">Metal-binding</keyword>
<dbReference type="GO" id="GO:0005525">
    <property type="term" value="F:GTP binding"/>
    <property type="evidence" value="ECO:0007669"/>
    <property type="project" value="UniProtKB-UniRule"/>
</dbReference>
<dbReference type="SMART" id="SM00788">
    <property type="entry name" value="Adenylsucc_synt"/>
    <property type="match status" value="1"/>
</dbReference>
<dbReference type="InterPro" id="IPR042110">
    <property type="entry name" value="Adenylosuccinate_synth_dom2"/>
</dbReference>
<dbReference type="InterPro" id="IPR001114">
    <property type="entry name" value="Adenylosuccinate_synthetase"/>
</dbReference>
<feature type="active site" description="Proton acceptor" evidence="9">
    <location>
        <position position="112"/>
    </location>
</feature>
<evidence type="ECO:0000256" key="8">
    <source>
        <dbReference type="ARBA" id="ARBA00050432"/>
    </source>
</evidence>
<dbReference type="FunFam" id="3.90.170.10:FF:000001">
    <property type="entry name" value="Adenylosuccinate synthetase"/>
    <property type="match status" value="1"/>
</dbReference>
<dbReference type="InterPro" id="IPR033128">
    <property type="entry name" value="Adenylosuccin_syn_Lys_AS"/>
</dbReference>
<comment type="similarity">
    <text evidence="9 11">Belongs to the adenylosuccinate synthetase family.</text>
</comment>
<dbReference type="PANTHER" id="PTHR11846">
    <property type="entry name" value="ADENYLOSUCCINATE SYNTHETASE"/>
    <property type="match status" value="1"/>
</dbReference>
<dbReference type="EC" id="6.3.4.4" evidence="9 11"/>
<name>A0A7M7KM15_VARDE</name>
<evidence type="ECO:0000256" key="10">
    <source>
        <dbReference type="PROSITE-ProRule" id="PRU10134"/>
    </source>
</evidence>
<keyword evidence="5 9" id="KW-0658">Purine biosynthesis</keyword>
<dbReference type="GeneID" id="111253599"/>
<dbReference type="InterPro" id="IPR027417">
    <property type="entry name" value="P-loop_NTPase"/>
</dbReference>
<comment type="catalytic activity">
    <reaction evidence="8 9 11">
        <text>IMP + L-aspartate + GTP = N(6)-(1,2-dicarboxyethyl)-AMP + GDP + phosphate + 2 H(+)</text>
        <dbReference type="Rhea" id="RHEA:15753"/>
        <dbReference type="ChEBI" id="CHEBI:15378"/>
        <dbReference type="ChEBI" id="CHEBI:29991"/>
        <dbReference type="ChEBI" id="CHEBI:37565"/>
        <dbReference type="ChEBI" id="CHEBI:43474"/>
        <dbReference type="ChEBI" id="CHEBI:57567"/>
        <dbReference type="ChEBI" id="CHEBI:58053"/>
        <dbReference type="ChEBI" id="CHEBI:58189"/>
        <dbReference type="EC" id="6.3.4.4"/>
    </reaction>
</comment>
<dbReference type="KEGG" id="vde:111253599"/>
<keyword evidence="14" id="KW-1185">Reference proteome</keyword>
<dbReference type="PANTHER" id="PTHR11846:SF0">
    <property type="entry name" value="ADENYLOSUCCINATE SYNTHETASE"/>
    <property type="match status" value="1"/>
</dbReference>
<feature type="binding site" evidence="9">
    <location>
        <begin position="112"/>
        <end position="115"/>
    </location>
    <ligand>
        <name>IMP</name>
        <dbReference type="ChEBI" id="CHEBI:58053"/>
    </ligand>
</feature>
<feature type="binding site" evidence="9">
    <location>
        <begin position="511"/>
        <end position="513"/>
    </location>
    <ligand>
        <name>GTP</name>
        <dbReference type="ChEBI" id="CHEBI:37565"/>
    </ligand>
</feature>
<comment type="pathway">
    <text evidence="9 11">Purine metabolism; AMP biosynthesis via de novo pathway; AMP from IMP: step 1/2.</text>
</comment>
<evidence type="ECO:0000313" key="13">
    <source>
        <dbReference type="EnsemblMetazoa" id="XP_022668982"/>
    </source>
</evidence>
<dbReference type="GO" id="GO:0044208">
    <property type="term" value="P:'de novo' AMP biosynthetic process"/>
    <property type="evidence" value="ECO:0007669"/>
    <property type="project" value="UniProtKB-UniRule"/>
</dbReference>
<feature type="binding site" evidence="9">
    <location>
        <position position="322"/>
    </location>
    <ligand>
        <name>IMP</name>
        <dbReference type="ChEBI" id="CHEBI:58053"/>
    </ligand>
</feature>
<feature type="binding site" evidence="9">
    <location>
        <begin position="429"/>
        <end position="431"/>
    </location>
    <ligand>
        <name>GTP</name>
        <dbReference type="ChEBI" id="CHEBI:37565"/>
    </ligand>
</feature>
<evidence type="ECO:0000256" key="11">
    <source>
        <dbReference type="RuleBase" id="RU000520"/>
    </source>
</evidence>
<comment type="subcellular location">
    <subcellularLocation>
        <location evidence="9">Cytoplasm</location>
    </subcellularLocation>
</comment>
<feature type="active site" description="Proton donor" evidence="9">
    <location>
        <position position="140"/>
    </location>
</feature>
<feature type="binding site" evidence="9">
    <location>
        <position position="139"/>
    </location>
    <ligand>
        <name>Mg(2+)</name>
        <dbReference type="ChEBI" id="CHEBI:18420"/>
    </ligand>
</feature>
<feature type="binding site" evidence="9">
    <location>
        <begin position="137"/>
        <end position="140"/>
    </location>
    <ligand>
        <name>IMP</name>
        <dbReference type="ChEBI" id="CHEBI:58053"/>
    </ligand>
</feature>
<keyword evidence="2 9" id="KW-0436">Ligase</keyword>
<protein>
    <recommendedName>
        <fullName evidence="9 11">Adenylosuccinate synthetase</fullName>
        <shortName evidence="9">AMPSase</shortName>
        <shortName evidence="9">AdSS</shortName>
        <ecNumber evidence="9 11">6.3.4.4</ecNumber>
    </recommendedName>
    <alternativeName>
        <fullName evidence="9">IMP--aspartate ligase</fullName>
    </alternativeName>
</protein>
<feature type="binding site" evidence="9">
    <location>
        <position position="230"/>
    </location>
    <ligand>
        <name>IMP</name>
        <dbReference type="ChEBI" id="CHEBI:58053"/>
    </ligand>
</feature>
<dbReference type="Gene3D" id="3.40.440.10">
    <property type="entry name" value="Adenylosuccinate Synthetase, subunit A, domain 1"/>
    <property type="match status" value="1"/>
</dbReference>
<sequence>MPKKKRHPTSIAAVATTTSQGHPAAVTSPCEVRQQLIMPQMCKQRSNKVNTDTNPIATESQRNAVGGAFTSAENGALTGSDSVCDDQRTERERQMKMARNSITVVLGSQWGDEGKGKLVDTLASEVDVVARCQGGNNAGHTVVVDGIHYHFHLIPGGMIHKSCIGVIGNGCVVHSGQIIEEIDHLHERGLSLAGRLFISNRAHIVFDFHQMCDGLHEAEKSKKQQNIGTTKKGIGPTYSSKAQRNGMRMCDLIGEWSVFETKYRTLVEFHQRMFTDLKVDVEEDLKKLRLNADKLRPFVRDTVSYIHEAIREGKRIMVEGANAAMLDIDFGTYPYVTSSNCTVGGVCTGIGVPPSFIGTVYGVFKAYCTRVGDGPFPTELSDKLGKLLQERGCERGVTTGRPRRCGWLDTVMLKYSTLVNGYTAFCLTKLDIFDVLDEIKIGHKYRIGDTVLDCPPASLDEMAKVQVEYVTLPGWKTSTESCRKFEDLPENAKKYVRTCEELLGVQVQYIGVGKSRADIIRVF</sequence>
<comment type="function">
    <text evidence="11">Plays an important role in the de novo pathway of purine nucleotide biosynthesis.</text>
</comment>
<feature type="binding site" evidence="9">
    <location>
        <position position="337"/>
    </location>
    <ligand>
        <name>IMP</name>
        <dbReference type="ChEBI" id="CHEBI:58053"/>
    </ligand>
</feature>
<dbReference type="InParanoid" id="A0A7M7KM15"/>
<dbReference type="FunFam" id="1.10.300.10:FF:000002">
    <property type="entry name" value="Adenylosuccinate synthetase, chloroplastic"/>
    <property type="match status" value="1"/>
</dbReference>
<comment type="cofactor">
    <cofactor evidence="9">
        <name>Mg(2+)</name>
        <dbReference type="ChEBI" id="CHEBI:18420"/>
    </cofactor>
    <text evidence="9">Binds 1 Mg(2+) ion per subunit.</text>
</comment>
<feature type="binding site" evidence="9">
    <location>
        <begin position="111"/>
        <end position="117"/>
    </location>
    <ligand>
        <name>GTP</name>
        <dbReference type="ChEBI" id="CHEBI:37565"/>
    </ligand>
</feature>
<evidence type="ECO:0000256" key="4">
    <source>
        <dbReference type="ARBA" id="ARBA00022741"/>
    </source>
</evidence>
<dbReference type="Proteomes" id="UP000594260">
    <property type="component" value="Unplaced"/>
</dbReference>
<keyword evidence="9" id="KW-0963">Cytoplasm</keyword>
<evidence type="ECO:0000256" key="6">
    <source>
        <dbReference type="ARBA" id="ARBA00022842"/>
    </source>
</evidence>
<feature type="active site" evidence="10">
    <location>
        <position position="241"/>
    </location>
</feature>
<dbReference type="FunCoup" id="A0A7M7KM15">
    <property type="interactions" value="1201"/>
</dbReference>
<dbReference type="RefSeq" id="XP_022668982.1">
    <property type="nucleotide sequence ID" value="XM_022813247.1"/>
</dbReference>
<evidence type="ECO:0000256" key="12">
    <source>
        <dbReference type="SAM" id="MobiDB-lite"/>
    </source>
</evidence>
<comment type="function">
    <text evidence="9">Plays an important role in the de novo pathway and in the salvage pathway of purine nucleotide biosynthesis. Catalyzes the first commited step in the biosynthesis of AMP from IMP.</text>
</comment>
<dbReference type="GO" id="GO:0005737">
    <property type="term" value="C:cytoplasm"/>
    <property type="evidence" value="ECO:0007669"/>
    <property type="project" value="UniProtKB-SubCell"/>
</dbReference>
<reference evidence="13" key="1">
    <citation type="submission" date="2021-01" db="UniProtKB">
        <authorList>
            <consortium name="EnsemblMetazoa"/>
        </authorList>
    </citation>
    <scope>IDENTIFICATION</scope>
</reference>
<evidence type="ECO:0000256" key="1">
    <source>
        <dbReference type="ARBA" id="ARBA00011738"/>
    </source>
</evidence>
<feature type="binding site" evidence="9">
    <location>
        <position position="112"/>
    </location>
    <ligand>
        <name>Mg(2+)</name>
        <dbReference type="ChEBI" id="CHEBI:18420"/>
    </ligand>
</feature>
<evidence type="ECO:0000256" key="7">
    <source>
        <dbReference type="ARBA" id="ARBA00023134"/>
    </source>
</evidence>
<dbReference type="HAMAP" id="MF_00011">
    <property type="entry name" value="Adenylosucc_synth"/>
    <property type="match status" value="1"/>
</dbReference>
<keyword evidence="7 9" id="KW-0342">GTP-binding</keyword>
<organism evidence="13 14">
    <name type="scientific">Varroa destructor</name>
    <name type="common">Honeybee mite</name>
    <dbReference type="NCBI Taxonomy" id="109461"/>
    <lineage>
        <taxon>Eukaryota</taxon>
        <taxon>Metazoa</taxon>
        <taxon>Ecdysozoa</taxon>
        <taxon>Arthropoda</taxon>
        <taxon>Chelicerata</taxon>
        <taxon>Arachnida</taxon>
        <taxon>Acari</taxon>
        <taxon>Parasitiformes</taxon>
        <taxon>Mesostigmata</taxon>
        <taxon>Gamasina</taxon>
        <taxon>Dermanyssoidea</taxon>
        <taxon>Varroidae</taxon>
        <taxon>Varroa</taxon>
    </lineage>
</organism>
<dbReference type="OrthoDB" id="10265645at2759"/>
<evidence type="ECO:0000256" key="2">
    <source>
        <dbReference type="ARBA" id="ARBA00022598"/>
    </source>
</evidence>
<dbReference type="Gene3D" id="3.90.170.10">
    <property type="entry name" value="Adenylosuccinate Synthetase, subunit A, domain 3"/>
    <property type="match status" value="1"/>
</dbReference>
<dbReference type="EnsemblMetazoa" id="XM_022813247">
    <property type="protein sequence ID" value="XP_022668982"/>
    <property type="gene ID" value="LOC111253599"/>
</dbReference>
<feature type="binding site" evidence="9">
    <location>
        <position position="403"/>
    </location>
    <ligand>
        <name>GTP</name>
        <dbReference type="ChEBI" id="CHEBI:37565"/>
    </ligand>
</feature>
<dbReference type="OMA" id="QSYVRFL"/>
<dbReference type="GO" id="GO:0000287">
    <property type="term" value="F:magnesium ion binding"/>
    <property type="evidence" value="ECO:0007669"/>
    <property type="project" value="UniProtKB-UniRule"/>
</dbReference>
<evidence type="ECO:0000256" key="3">
    <source>
        <dbReference type="ARBA" id="ARBA00022723"/>
    </source>
</evidence>
<dbReference type="InterPro" id="IPR018220">
    <property type="entry name" value="Adenylosuccin_syn_GTP-bd"/>
</dbReference>
<dbReference type="NCBIfam" id="NF002223">
    <property type="entry name" value="PRK01117.1"/>
    <property type="match status" value="1"/>
</dbReference>
<keyword evidence="6 9" id="KW-0460">Magnesium</keyword>
<feature type="binding site" evidence="9">
    <location>
        <begin position="397"/>
        <end position="403"/>
    </location>
    <ligand>
        <name>substrate</name>
    </ligand>
</feature>
<dbReference type="PROSITE" id="PS01266">
    <property type="entry name" value="ADENYLOSUCCIN_SYN_1"/>
    <property type="match status" value="1"/>
</dbReference>
<dbReference type="NCBIfam" id="TIGR00184">
    <property type="entry name" value="purA"/>
    <property type="match status" value="1"/>
</dbReference>
<dbReference type="SUPFAM" id="SSF52540">
    <property type="entry name" value="P-loop containing nucleoside triphosphate hydrolases"/>
    <property type="match status" value="1"/>
</dbReference>
<keyword evidence="4 9" id="KW-0547">Nucleotide-binding</keyword>
<dbReference type="AlphaFoldDB" id="A0A7M7KM15"/>
<dbReference type="CTD" id="42466"/>
<feature type="region of interest" description="Disordered" evidence="12">
    <location>
        <begin position="219"/>
        <end position="240"/>
    </location>
</feature>
<accession>A0A7M7KM15</accession>
<dbReference type="PROSITE" id="PS00513">
    <property type="entry name" value="ADENYLOSUCCIN_SYN_2"/>
    <property type="match status" value="1"/>
</dbReference>
<dbReference type="CDD" id="cd03108">
    <property type="entry name" value="AdSS"/>
    <property type="match status" value="1"/>
</dbReference>
<feature type="binding site" evidence="9">
    <location>
        <position position="401"/>
    </location>
    <ligand>
        <name>IMP</name>
        <dbReference type="ChEBI" id="CHEBI:58053"/>
    </ligand>
</feature>
<dbReference type="Gene3D" id="1.10.300.10">
    <property type="entry name" value="Adenylosuccinate Synthetase, subunit A, domain 2"/>
    <property type="match status" value="1"/>
</dbReference>
<evidence type="ECO:0000256" key="5">
    <source>
        <dbReference type="ARBA" id="ARBA00022755"/>
    </source>
</evidence>
<dbReference type="UniPathway" id="UPA00075">
    <property type="reaction ID" value="UER00335"/>
</dbReference>
<dbReference type="InterPro" id="IPR042111">
    <property type="entry name" value="Adenylosuccinate_synth_dom3"/>
</dbReference>
<feature type="binding site" evidence="9">
    <location>
        <begin position="139"/>
        <end position="141"/>
    </location>
    <ligand>
        <name>GTP</name>
        <dbReference type="ChEBI" id="CHEBI:37565"/>
    </ligand>
</feature>
<proteinExistence type="inferred from homology"/>
<dbReference type="GO" id="GO:0004019">
    <property type="term" value="F:adenylosuccinate synthase activity"/>
    <property type="evidence" value="ECO:0007669"/>
    <property type="project" value="UniProtKB-UniRule"/>
</dbReference>